<organism evidence="1 4">
    <name type="scientific">Puccinia coronata f. sp. avenae</name>
    <dbReference type="NCBI Taxonomy" id="200324"/>
    <lineage>
        <taxon>Eukaryota</taxon>
        <taxon>Fungi</taxon>
        <taxon>Dikarya</taxon>
        <taxon>Basidiomycota</taxon>
        <taxon>Pucciniomycotina</taxon>
        <taxon>Pucciniomycetes</taxon>
        <taxon>Pucciniales</taxon>
        <taxon>Pucciniaceae</taxon>
        <taxon>Puccinia</taxon>
    </lineage>
</organism>
<dbReference type="AlphaFoldDB" id="A0A2N5SCC2"/>
<name>A0A2N5SCC2_9BASI</name>
<evidence type="ECO:0000313" key="4">
    <source>
        <dbReference type="Proteomes" id="UP000235392"/>
    </source>
</evidence>
<gene>
    <name evidence="2" type="ORF">PCANC_11592</name>
    <name evidence="1" type="ORF">PCASD_18297</name>
</gene>
<evidence type="ECO:0000313" key="2">
    <source>
        <dbReference type="EMBL" id="PLW46073.1"/>
    </source>
</evidence>
<keyword evidence="3" id="KW-1185">Reference proteome</keyword>
<dbReference type="Proteomes" id="UP000235392">
    <property type="component" value="Unassembled WGS sequence"/>
</dbReference>
<dbReference type="EMBL" id="PGCI01000946">
    <property type="protein sequence ID" value="PLW10872.1"/>
    <property type="molecule type" value="Genomic_DNA"/>
</dbReference>
<reference evidence="3 4" key="1">
    <citation type="submission" date="2017-11" db="EMBL/GenBank/DDBJ databases">
        <title>De novo assembly and phasing of dikaryotic genomes from two isolates of Puccinia coronata f. sp. avenae, the causal agent of oat crown rust.</title>
        <authorList>
            <person name="Miller M.E."/>
            <person name="Zhang Y."/>
            <person name="Omidvar V."/>
            <person name="Sperschneider J."/>
            <person name="Schwessinger B."/>
            <person name="Raley C."/>
            <person name="Palmer J.M."/>
            <person name="Garnica D."/>
            <person name="Upadhyaya N."/>
            <person name="Rathjen J."/>
            <person name="Taylor J.M."/>
            <person name="Park R.F."/>
            <person name="Dodds P.N."/>
            <person name="Hirsch C.D."/>
            <person name="Kianian S.F."/>
            <person name="Figueroa M."/>
        </authorList>
    </citation>
    <scope>NUCLEOTIDE SEQUENCE [LARGE SCALE GENOMIC DNA]</scope>
    <source>
        <strain evidence="2">12NC29</strain>
        <strain evidence="1">12SD80</strain>
    </source>
</reference>
<sequence>MLRRFLAVPRHVRVVIDGACCVGRLPLDRGEPRYSALAYYHNFTDAVRVLTVGPTQTTIPLSCCLEHSLRKLLLHLQEEDRQRSGKPQFTGDGNTTMLDKHTTDYVLQENKFLLLERAGLV</sequence>
<dbReference type="EMBL" id="PGCJ01000122">
    <property type="protein sequence ID" value="PLW46073.1"/>
    <property type="molecule type" value="Genomic_DNA"/>
</dbReference>
<dbReference type="Proteomes" id="UP000235388">
    <property type="component" value="Unassembled WGS sequence"/>
</dbReference>
<accession>A0A2N5SCC2</accession>
<evidence type="ECO:0000313" key="3">
    <source>
        <dbReference type="Proteomes" id="UP000235388"/>
    </source>
</evidence>
<protein>
    <submittedName>
        <fullName evidence="1">Uncharacterized protein</fullName>
    </submittedName>
</protein>
<proteinExistence type="predicted"/>
<comment type="caution">
    <text evidence="1">The sequence shown here is derived from an EMBL/GenBank/DDBJ whole genome shotgun (WGS) entry which is preliminary data.</text>
</comment>
<evidence type="ECO:0000313" key="1">
    <source>
        <dbReference type="EMBL" id="PLW10872.1"/>
    </source>
</evidence>